<reference evidence="1" key="1">
    <citation type="submission" date="2022-06" db="EMBL/GenBank/DDBJ databases">
        <title>Uncovering the hologenomic basis of an extraordinary plant invasion.</title>
        <authorList>
            <person name="Bieker V.C."/>
            <person name="Martin M.D."/>
            <person name="Gilbert T."/>
            <person name="Hodgins K."/>
            <person name="Battlay P."/>
            <person name="Petersen B."/>
            <person name="Wilson J."/>
        </authorList>
    </citation>
    <scope>NUCLEOTIDE SEQUENCE</scope>
    <source>
        <strain evidence="1">AA19_3_7</strain>
        <tissue evidence="1">Leaf</tissue>
    </source>
</reference>
<keyword evidence="2" id="KW-1185">Reference proteome</keyword>
<proteinExistence type="predicted"/>
<evidence type="ECO:0000313" key="2">
    <source>
        <dbReference type="Proteomes" id="UP001206925"/>
    </source>
</evidence>
<protein>
    <submittedName>
        <fullName evidence="1">Uncharacterized protein</fullName>
    </submittedName>
</protein>
<feature type="non-terminal residue" evidence="1">
    <location>
        <position position="1"/>
    </location>
</feature>
<dbReference type="EMBL" id="JAMZMK010010557">
    <property type="protein sequence ID" value="KAI7731065.1"/>
    <property type="molecule type" value="Genomic_DNA"/>
</dbReference>
<organism evidence="1 2">
    <name type="scientific">Ambrosia artemisiifolia</name>
    <name type="common">Common ragweed</name>
    <dbReference type="NCBI Taxonomy" id="4212"/>
    <lineage>
        <taxon>Eukaryota</taxon>
        <taxon>Viridiplantae</taxon>
        <taxon>Streptophyta</taxon>
        <taxon>Embryophyta</taxon>
        <taxon>Tracheophyta</taxon>
        <taxon>Spermatophyta</taxon>
        <taxon>Magnoliopsida</taxon>
        <taxon>eudicotyledons</taxon>
        <taxon>Gunneridae</taxon>
        <taxon>Pentapetalae</taxon>
        <taxon>asterids</taxon>
        <taxon>campanulids</taxon>
        <taxon>Asterales</taxon>
        <taxon>Asteraceae</taxon>
        <taxon>Asteroideae</taxon>
        <taxon>Heliantheae alliance</taxon>
        <taxon>Heliantheae</taxon>
        <taxon>Ambrosia</taxon>
    </lineage>
</organism>
<dbReference type="Proteomes" id="UP001206925">
    <property type="component" value="Unassembled WGS sequence"/>
</dbReference>
<dbReference type="AlphaFoldDB" id="A0AAD5G6R5"/>
<comment type="caution">
    <text evidence="1">The sequence shown here is derived from an EMBL/GenBank/DDBJ whole genome shotgun (WGS) entry which is preliminary data.</text>
</comment>
<gene>
    <name evidence="1" type="ORF">M8C21_027051</name>
</gene>
<evidence type="ECO:0000313" key="1">
    <source>
        <dbReference type="EMBL" id="KAI7731065.1"/>
    </source>
</evidence>
<accession>A0AAD5G6R5</accession>
<sequence>MLYEGSRIPNSNGITDFLPNFPLLKNLSLFTSYNGNNMKLSSHSLRTLELNSEFDLEEIVLNTPSLGLFIYSSDDSHRNGISDLPHLKACMRCYVDESIGTLWFHKLRLFLDKKNGFKALNLYICTDQKVILLEKIKEIELSPYELEHIELHFEQKQSPDHAAFVDAVLCFFRPRSLTLRSSFPLTDFEERSALVKFTCEKLLEQEFQGHTDIQIVSPYSSKAQKQFKGLMPLPRPLRREEKAISFIKKKQNNETVK</sequence>
<name>A0AAD5G6R5_AMBAR</name>